<feature type="non-terminal residue" evidence="3">
    <location>
        <position position="1"/>
    </location>
</feature>
<dbReference type="GO" id="GO:0007249">
    <property type="term" value="P:canonical NF-kappaB signal transduction"/>
    <property type="evidence" value="ECO:0007669"/>
    <property type="project" value="UniProtKB-ARBA"/>
</dbReference>
<evidence type="ECO:0000259" key="2">
    <source>
        <dbReference type="SMART" id="SM00429"/>
    </source>
</evidence>
<feature type="domain" description="IPT/TIG" evidence="2">
    <location>
        <begin position="2"/>
        <end position="104"/>
    </location>
</feature>
<gene>
    <name evidence="3" type="ORF">DAPPUDRAFT_65051</name>
</gene>
<dbReference type="FunFam" id="2.60.40.10:FF:000046">
    <property type="entry name" value="Nuclear factor NF-kappa-B p105 subunit"/>
    <property type="match status" value="1"/>
</dbReference>
<sequence length="309" mass="35105">GDLRIVRIDKVCGCCTGQEEIFIFVEKVNKKDIKIRFFETDENEQEIWSAFADFSELNVHHQFAIAFKTPAYQYQNIQSDVTVQFQLYRPSNQSTSEAKSFTYTPRERVGKHGYFVFLAQSFNRKIPCRKYLITSNGDKIENTFSRIQRLFSSVGFPFFPNIRRNYSSSSFNTYGDNALHDALIHNQTDVVRAILHAASFHNTELDFVNAQNNANLTPLHISVFKNQIEATALLLQSGAIPGLVDANGNTPIHLAAIDKQLIDCLQLLLNTSICKPAHALKLNTRNYAGKHKLRIIDCGFSEVPYSNSR</sequence>
<dbReference type="GO" id="GO:0005654">
    <property type="term" value="C:nucleoplasm"/>
    <property type="evidence" value="ECO:0007669"/>
    <property type="project" value="UniProtKB-ARBA"/>
</dbReference>
<keyword evidence="1" id="KW-0040">ANK repeat</keyword>
<dbReference type="Pfam" id="PF12796">
    <property type="entry name" value="Ank_2"/>
    <property type="match status" value="1"/>
</dbReference>
<dbReference type="GO" id="GO:0000978">
    <property type="term" value="F:RNA polymerase II cis-regulatory region sequence-specific DNA binding"/>
    <property type="evidence" value="ECO:0000318"/>
    <property type="project" value="GO_Central"/>
</dbReference>
<dbReference type="KEGG" id="dpx:DAPPUDRAFT_65051"/>
<dbReference type="SMART" id="SM00429">
    <property type="entry name" value="IPT"/>
    <property type="match status" value="1"/>
</dbReference>
<dbReference type="GO" id="GO:0000981">
    <property type="term" value="F:DNA-binding transcription factor activity, RNA polymerase II-specific"/>
    <property type="evidence" value="ECO:0000318"/>
    <property type="project" value="GO_Central"/>
</dbReference>
<dbReference type="SMART" id="SM00248">
    <property type="entry name" value="ANK"/>
    <property type="match status" value="3"/>
</dbReference>
<dbReference type="InterPro" id="IPR014756">
    <property type="entry name" value="Ig_E-set"/>
</dbReference>
<dbReference type="Proteomes" id="UP000000305">
    <property type="component" value="Unassembled WGS sequence"/>
</dbReference>
<keyword evidence="4" id="KW-1185">Reference proteome</keyword>
<feature type="repeat" description="ANK" evidence="1">
    <location>
        <begin position="214"/>
        <end position="246"/>
    </location>
</feature>
<reference evidence="3 4" key="1">
    <citation type="journal article" date="2011" name="Science">
        <title>The ecoresponsive genome of Daphnia pulex.</title>
        <authorList>
            <person name="Colbourne J.K."/>
            <person name="Pfrender M.E."/>
            <person name="Gilbert D."/>
            <person name="Thomas W.K."/>
            <person name="Tucker A."/>
            <person name="Oakley T.H."/>
            <person name="Tokishita S."/>
            <person name="Aerts A."/>
            <person name="Arnold G.J."/>
            <person name="Basu M.K."/>
            <person name="Bauer D.J."/>
            <person name="Caceres C.E."/>
            <person name="Carmel L."/>
            <person name="Casola C."/>
            <person name="Choi J.H."/>
            <person name="Detter J.C."/>
            <person name="Dong Q."/>
            <person name="Dusheyko S."/>
            <person name="Eads B.D."/>
            <person name="Frohlich T."/>
            <person name="Geiler-Samerotte K.A."/>
            <person name="Gerlach D."/>
            <person name="Hatcher P."/>
            <person name="Jogdeo S."/>
            <person name="Krijgsveld J."/>
            <person name="Kriventseva E.V."/>
            <person name="Kultz D."/>
            <person name="Laforsch C."/>
            <person name="Lindquist E."/>
            <person name="Lopez J."/>
            <person name="Manak J.R."/>
            <person name="Muller J."/>
            <person name="Pangilinan J."/>
            <person name="Patwardhan R.P."/>
            <person name="Pitluck S."/>
            <person name="Pritham E.J."/>
            <person name="Rechtsteiner A."/>
            <person name="Rho M."/>
            <person name="Rogozin I.B."/>
            <person name="Sakarya O."/>
            <person name="Salamov A."/>
            <person name="Schaack S."/>
            <person name="Shapiro H."/>
            <person name="Shiga Y."/>
            <person name="Skalitzky C."/>
            <person name="Smith Z."/>
            <person name="Souvorov A."/>
            <person name="Sung W."/>
            <person name="Tang Z."/>
            <person name="Tsuchiya D."/>
            <person name="Tu H."/>
            <person name="Vos H."/>
            <person name="Wang M."/>
            <person name="Wolf Y.I."/>
            <person name="Yamagata H."/>
            <person name="Yamada T."/>
            <person name="Ye Y."/>
            <person name="Shaw J.R."/>
            <person name="Andrews J."/>
            <person name="Crease T.J."/>
            <person name="Tang H."/>
            <person name="Lucas S.M."/>
            <person name="Robertson H.M."/>
            <person name="Bork P."/>
            <person name="Koonin E.V."/>
            <person name="Zdobnov E.M."/>
            <person name="Grigoriev I.V."/>
            <person name="Lynch M."/>
            <person name="Boore J.L."/>
        </authorList>
    </citation>
    <scope>NUCLEOTIDE SEQUENCE [LARGE SCALE GENOMIC DNA]</scope>
</reference>
<dbReference type="eggNOG" id="KOG0504">
    <property type="taxonomic scope" value="Eukaryota"/>
</dbReference>
<protein>
    <recommendedName>
        <fullName evidence="2">IPT/TIG domain-containing protein</fullName>
    </recommendedName>
</protein>
<dbReference type="InterPro" id="IPR000451">
    <property type="entry name" value="NFkB/Dor"/>
</dbReference>
<dbReference type="InterPro" id="IPR036770">
    <property type="entry name" value="Ankyrin_rpt-contain_sf"/>
</dbReference>
<dbReference type="InterPro" id="IPR002110">
    <property type="entry name" value="Ankyrin_rpt"/>
</dbReference>
<dbReference type="GO" id="GO:0008063">
    <property type="term" value="P:Toll signaling pathway"/>
    <property type="evidence" value="ECO:0007669"/>
    <property type="project" value="UniProtKB-ARBA"/>
</dbReference>
<dbReference type="GO" id="GO:0005737">
    <property type="term" value="C:cytoplasm"/>
    <property type="evidence" value="ECO:0007669"/>
    <property type="project" value="InterPro"/>
</dbReference>
<proteinExistence type="predicted"/>
<evidence type="ECO:0000256" key="1">
    <source>
        <dbReference type="PROSITE-ProRule" id="PRU00023"/>
    </source>
</evidence>
<dbReference type="PROSITE" id="PS50088">
    <property type="entry name" value="ANK_REPEAT"/>
    <property type="match status" value="1"/>
</dbReference>
<dbReference type="Gene3D" id="1.25.40.20">
    <property type="entry name" value="Ankyrin repeat-containing domain"/>
    <property type="match status" value="1"/>
</dbReference>
<dbReference type="PANTHER" id="PTHR24169">
    <property type="entry name" value="NUCLEAR FACTOR NF-KAPPA-B PROTEIN"/>
    <property type="match status" value="1"/>
</dbReference>
<dbReference type="PRINTS" id="PR00057">
    <property type="entry name" value="NFKBTNSCPFCT"/>
</dbReference>
<dbReference type="SUPFAM" id="SSF48403">
    <property type="entry name" value="Ankyrin repeat"/>
    <property type="match status" value="1"/>
</dbReference>
<dbReference type="Pfam" id="PF16179">
    <property type="entry name" value="RHD_dimer"/>
    <property type="match status" value="1"/>
</dbReference>
<dbReference type="HOGENOM" id="CLU_901862_0_0_1"/>
<dbReference type="InterPro" id="IPR032397">
    <property type="entry name" value="RHD_dimer"/>
</dbReference>
<dbReference type="GO" id="GO:0048935">
    <property type="term" value="P:peripheral nervous system neuron development"/>
    <property type="evidence" value="ECO:0007669"/>
    <property type="project" value="UniProtKB-ARBA"/>
</dbReference>
<dbReference type="PANTHER" id="PTHR24169:SF28">
    <property type="entry name" value="NUCLEAR FACTOR NF-KAPPA-B P110 SUBUNIT"/>
    <property type="match status" value="1"/>
</dbReference>
<dbReference type="OrthoDB" id="10254686at2759"/>
<dbReference type="GO" id="GO:0045087">
    <property type="term" value="P:innate immune response"/>
    <property type="evidence" value="ECO:0007669"/>
    <property type="project" value="UniProtKB-ARBA"/>
</dbReference>
<evidence type="ECO:0000313" key="4">
    <source>
        <dbReference type="Proteomes" id="UP000000305"/>
    </source>
</evidence>
<dbReference type="SUPFAM" id="SSF81296">
    <property type="entry name" value="E set domains"/>
    <property type="match status" value="1"/>
</dbReference>
<dbReference type="Gene3D" id="2.60.40.10">
    <property type="entry name" value="Immunoglobulins"/>
    <property type="match status" value="1"/>
</dbReference>
<dbReference type="PhylomeDB" id="E9HQE1"/>
<dbReference type="STRING" id="6669.E9HQE1"/>
<dbReference type="InterPro" id="IPR002909">
    <property type="entry name" value="IPT_dom"/>
</dbReference>
<evidence type="ECO:0000313" key="3">
    <source>
        <dbReference type="EMBL" id="EFX66041.1"/>
    </source>
</evidence>
<dbReference type="InterPro" id="IPR013783">
    <property type="entry name" value="Ig-like_fold"/>
</dbReference>
<organism evidence="3 4">
    <name type="scientific">Daphnia pulex</name>
    <name type="common">Water flea</name>
    <dbReference type="NCBI Taxonomy" id="6669"/>
    <lineage>
        <taxon>Eukaryota</taxon>
        <taxon>Metazoa</taxon>
        <taxon>Ecdysozoa</taxon>
        <taxon>Arthropoda</taxon>
        <taxon>Crustacea</taxon>
        <taxon>Branchiopoda</taxon>
        <taxon>Diplostraca</taxon>
        <taxon>Cladocera</taxon>
        <taxon>Anomopoda</taxon>
        <taxon>Daphniidae</taxon>
        <taxon>Daphnia</taxon>
    </lineage>
</organism>
<dbReference type="InParanoid" id="E9HQE1"/>
<dbReference type="PROSITE" id="PS50297">
    <property type="entry name" value="ANK_REP_REGION"/>
    <property type="match status" value="1"/>
</dbReference>
<dbReference type="GO" id="GO:0035206">
    <property type="term" value="P:regulation of hemocyte proliferation"/>
    <property type="evidence" value="ECO:0007669"/>
    <property type="project" value="UniProtKB-ARBA"/>
</dbReference>
<accession>E9HQE1</accession>
<dbReference type="EMBL" id="GL732718">
    <property type="protein sequence ID" value="EFX66041.1"/>
    <property type="molecule type" value="Genomic_DNA"/>
</dbReference>
<dbReference type="AlphaFoldDB" id="E9HQE1"/>
<name>E9HQE1_DAPPU</name>
<dbReference type="GO" id="GO:0002225">
    <property type="term" value="P:positive regulation of antimicrobial peptide production"/>
    <property type="evidence" value="ECO:0007669"/>
    <property type="project" value="UniProtKB-ARBA"/>
</dbReference>